<dbReference type="GO" id="GO:0016887">
    <property type="term" value="F:ATP hydrolysis activity"/>
    <property type="evidence" value="ECO:0007669"/>
    <property type="project" value="InterPro"/>
</dbReference>
<reference evidence="3" key="1">
    <citation type="submission" date="2020-10" db="EMBL/GenBank/DDBJ databases">
        <title>Taxonomic study of unclassified bacteria belonging to the class Ktedonobacteria.</title>
        <authorList>
            <person name="Yabe S."/>
            <person name="Wang C.M."/>
            <person name="Zheng Y."/>
            <person name="Sakai Y."/>
            <person name="Cavaletti L."/>
            <person name="Monciardini P."/>
            <person name="Donadio S."/>
        </authorList>
    </citation>
    <scope>NUCLEOTIDE SEQUENCE</scope>
    <source>
        <strain evidence="3">ID150040</strain>
    </source>
</reference>
<sequence length="396" mass="44177">MLRSAWHNRSWHVIVADPGAGKTTSIRDLQKRAGGRAILAVVTPKNNDDEQALGDQFLAALGVLIRGHRSTRKPKLMGHLHQSGTECLVVDDAHDLSMPHLMLLKEVTDQGRLQYDHPLGLCLVEASRGNMIPLKEILDQSEPTWLQWRRRLDQLRPFCWVAGHTSEEIREVLATLEMVFQPLLSQLNLRRWTSSIYDWLTQSAFDPTGSGRVTMDHLMKLVLVALQWSYEAKATDVQEKWLEQAAELLVLRHDTFEIIDGKGPEAQTEQAEVPEKKEASEIPAVPVSSSEEEQELASSVPTEQAMQIPSRKKEEAQPAALGNCTFSGIVPIPRERFLESGVSRVACPGCGRAWTLSPGGGVLRFKSHKKRKTNTPNTGLRWARGEGETDWNVVGG</sequence>
<dbReference type="EMBL" id="BNJK01000002">
    <property type="protein sequence ID" value="GHO99806.1"/>
    <property type="molecule type" value="Genomic_DNA"/>
</dbReference>
<protein>
    <recommendedName>
        <fullName evidence="2">ORC1/DEAH AAA+ ATPase domain-containing protein</fullName>
    </recommendedName>
</protein>
<keyword evidence="4" id="KW-1185">Reference proteome</keyword>
<feature type="domain" description="ORC1/DEAH AAA+ ATPase" evidence="2">
    <location>
        <begin position="11"/>
        <end position="110"/>
    </location>
</feature>
<feature type="region of interest" description="Disordered" evidence="1">
    <location>
        <begin position="262"/>
        <end position="319"/>
    </location>
</feature>
<dbReference type="RefSeq" id="WP_236065242.1">
    <property type="nucleotide sequence ID" value="NZ_BNJK01000002.1"/>
</dbReference>
<dbReference type="InterPro" id="IPR049945">
    <property type="entry name" value="AAA_22"/>
</dbReference>
<comment type="caution">
    <text evidence="3">The sequence shown here is derived from an EMBL/GenBank/DDBJ whole genome shotgun (WGS) entry which is preliminary data.</text>
</comment>
<organism evidence="3 4">
    <name type="scientific">Reticulibacter mediterranei</name>
    <dbReference type="NCBI Taxonomy" id="2778369"/>
    <lineage>
        <taxon>Bacteria</taxon>
        <taxon>Bacillati</taxon>
        <taxon>Chloroflexota</taxon>
        <taxon>Ktedonobacteria</taxon>
        <taxon>Ktedonobacterales</taxon>
        <taxon>Reticulibacteraceae</taxon>
        <taxon>Reticulibacter</taxon>
    </lineage>
</organism>
<evidence type="ECO:0000256" key="1">
    <source>
        <dbReference type="SAM" id="MobiDB-lite"/>
    </source>
</evidence>
<dbReference type="Pfam" id="PF13401">
    <property type="entry name" value="AAA_22"/>
    <property type="match status" value="1"/>
</dbReference>
<proteinExistence type="predicted"/>
<evidence type="ECO:0000313" key="4">
    <source>
        <dbReference type="Proteomes" id="UP000597444"/>
    </source>
</evidence>
<accession>A0A8J3IS67</accession>
<evidence type="ECO:0000259" key="2">
    <source>
        <dbReference type="Pfam" id="PF13401"/>
    </source>
</evidence>
<dbReference type="AlphaFoldDB" id="A0A8J3IS67"/>
<dbReference type="Proteomes" id="UP000597444">
    <property type="component" value="Unassembled WGS sequence"/>
</dbReference>
<dbReference type="SUPFAM" id="SSF52540">
    <property type="entry name" value="P-loop containing nucleoside triphosphate hydrolases"/>
    <property type="match status" value="1"/>
</dbReference>
<dbReference type="InterPro" id="IPR027417">
    <property type="entry name" value="P-loop_NTPase"/>
</dbReference>
<name>A0A8J3IS67_9CHLR</name>
<gene>
    <name evidence="3" type="ORF">KSF_098540</name>
</gene>
<evidence type="ECO:0000313" key="3">
    <source>
        <dbReference type="EMBL" id="GHO99806.1"/>
    </source>
</evidence>